<evidence type="ECO:0000313" key="2">
    <source>
        <dbReference type="EMBL" id="EOU15768.1"/>
    </source>
</evidence>
<evidence type="ECO:0000313" key="4">
    <source>
        <dbReference type="Proteomes" id="UP000014107"/>
    </source>
</evidence>
<dbReference type="SUPFAM" id="SSF88723">
    <property type="entry name" value="PIN domain-like"/>
    <property type="match status" value="1"/>
</dbReference>
<comment type="caution">
    <text evidence="2">The sequence shown here is derived from an EMBL/GenBank/DDBJ whole genome shotgun (WGS) entry which is preliminary data.</text>
</comment>
<dbReference type="Proteomes" id="UP000014104">
    <property type="component" value="Unassembled WGS sequence"/>
</dbReference>
<dbReference type="Proteomes" id="UP000014107">
    <property type="component" value="Unassembled WGS sequence"/>
</dbReference>
<organism evidence="2 4">
    <name type="scientific">Enterococcus avium ATCC 14025</name>
    <dbReference type="NCBI Taxonomy" id="1140002"/>
    <lineage>
        <taxon>Bacteria</taxon>
        <taxon>Bacillati</taxon>
        <taxon>Bacillota</taxon>
        <taxon>Bacilli</taxon>
        <taxon>Lactobacillales</taxon>
        <taxon>Enterococcaceae</taxon>
        <taxon>Enterococcus</taxon>
    </lineage>
</organism>
<accession>A0AAV3IV78</accession>
<dbReference type="RefSeq" id="WP_016181708.1">
    <property type="nucleotide sequence ID" value="NZ_KE136367.1"/>
</dbReference>
<evidence type="ECO:0000313" key="3">
    <source>
        <dbReference type="Proteomes" id="UP000014104"/>
    </source>
</evidence>
<proteinExistence type="predicted"/>
<evidence type="ECO:0000313" key="1">
    <source>
        <dbReference type="EMBL" id="EOT39669.1"/>
    </source>
</evidence>
<dbReference type="EMBL" id="AHYV01000043">
    <property type="protein sequence ID" value="EOT39669.1"/>
    <property type="molecule type" value="Genomic_DNA"/>
</dbReference>
<gene>
    <name evidence="2" type="ORF">I570_04423</name>
    <name evidence="1" type="ORF">OMU_03941</name>
</gene>
<dbReference type="PIRSF" id="PIRSF008505">
    <property type="entry name" value="UCP008505"/>
    <property type="match status" value="1"/>
</dbReference>
<sequence>MKKYLIDSNSLISPYRTFYQFDLVPSFWKWFKKTYDQSIYLVDKVRDELCHAKKNKDDLQIWVEENCLAKGKIILPNSDSIVLNEYATVLNYVAESPFYKQKSYDEWAAFEKADPWLIALAKAYDYTIVTMEERNLNLNSKNPTSKEPRIPDVCAALGVECINLYDLMREVQCVI</sequence>
<dbReference type="InterPro" id="IPR016541">
    <property type="entry name" value="UCP008505"/>
</dbReference>
<keyword evidence="3" id="KW-1185">Reference proteome</keyword>
<name>A0AAV3IV78_ENTAV</name>
<dbReference type="InterPro" id="IPR029060">
    <property type="entry name" value="PIN-like_dom_sf"/>
</dbReference>
<evidence type="ECO:0008006" key="5">
    <source>
        <dbReference type="Google" id="ProtNLM"/>
    </source>
</evidence>
<reference evidence="1 3" key="1">
    <citation type="submission" date="2013-03" db="EMBL/GenBank/DDBJ databases">
        <title>The Genome Sequence of Enterococcus avium ATCC_14025 (Illumina only assembly).</title>
        <authorList>
            <consortium name="The Broad Institute Genomics Platform"/>
            <consortium name="The Broad Institute Genome Sequencing Center for Infectious Disease"/>
            <person name="Earl A."/>
            <person name="Russ C."/>
            <person name="Gilmore M."/>
            <person name="Surin D."/>
            <person name="Walker B."/>
            <person name="Young S."/>
            <person name="Zeng Q."/>
            <person name="Gargeya S."/>
            <person name="Fitzgerald M."/>
            <person name="Haas B."/>
            <person name="Abouelleil A."/>
            <person name="Allen A.W."/>
            <person name="Alvarado L."/>
            <person name="Arachchi H.M."/>
            <person name="Berlin A.M."/>
            <person name="Chapman S.B."/>
            <person name="Gainer-Dewar J."/>
            <person name="Goldberg J."/>
            <person name="Griggs A."/>
            <person name="Gujja S."/>
            <person name="Hansen M."/>
            <person name="Howarth C."/>
            <person name="Imamovic A."/>
            <person name="Ireland A."/>
            <person name="Larimer J."/>
            <person name="McCowan C."/>
            <person name="Murphy C."/>
            <person name="Pearson M."/>
            <person name="Poon T.W."/>
            <person name="Priest M."/>
            <person name="Roberts A."/>
            <person name="Saif S."/>
            <person name="Shea T."/>
            <person name="Sisk P."/>
            <person name="Sykes S."/>
            <person name="Wortman J."/>
            <person name="Nusbaum C."/>
            <person name="Birren B."/>
        </authorList>
    </citation>
    <scope>NUCLEOTIDE SEQUENCE [LARGE SCALE GENOMIC DNA]</scope>
    <source>
        <strain evidence="1 3">ATCC 14025</strain>
    </source>
</reference>
<protein>
    <recommendedName>
        <fullName evidence="5">PIN domain-containing protein</fullName>
    </recommendedName>
</protein>
<dbReference type="AlphaFoldDB" id="A0AAV3IV78"/>
<dbReference type="EMBL" id="ASWL01000009">
    <property type="protein sequence ID" value="EOU15768.1"/>
    <property type="molecule type" value="Genomic_DNA"/>
</dbReference>
<dbReference type="Pfam" id="PF14367">
    <property type="entry name" value="DUF4411"/>
    <property type="match status" value="1"/>
</dbReference>
<reference evidence="2 4" key="2">
    <citation type="submission" date="2013-03" db="EMBL/GenBank/DDBJ databases">
        <title>The Genome Sequence of Enterococcus avium ATCC_14025 (PacBio/Illumina hybrid assembly).</title>
        <authorList>
            <consortium name="The Broad Institute Genomics Platform"/>
            <consortium name="The Broad Institute Genome Sequencing Center for Infectious Disease"/>
            <person name="Earl A."/>
            <person name="Russ C."/>
            <person name="Gilmore M."/>
            <person name="Surin D."/>
            <person name="Walker B."/>
            <person name="Young S."/>
            <person name="Zeng Q."/>
            <person name="Gargeya S."/>
            <person name="Fitzgerald M."/>
            <person name="Haas B."/>
            <person name="Abouelleil A."/>
            <person name="Allen A.W."/>
            <person name="Alvarado L."/>
            <person name="Arachchi H.M."/>
            <person name="Berlin A.M."/>
            <person name="Chapman S.B."/>
            <person name="Gainer-Dewar J."/>
            <person name="Goldberg J."/>
            <person name="Griggs A."/>
            <person name="Gujja S."/>
            <person name="Hansen M."/>
            <person name="Howarth C."/>
            <person name="Imamovic A."/>
            <person name="Ireland A."/>
            <person name="Larimer J."/>
            <person name="McCowan C."/>
            <person name="Murphy C."/>
            <person name="Pearson M."/>
            <person name="Poon T.W."/>
            <person name="Priest M."/>
            <person name="Roberts A."/>
            <person name="Saif S."/>
            <person name="Shea T."/>
            <person name="Sisk P."/>
            <person name="Sykes S."/>
            <person name="Wortman J."/>
            <person name="Nusbaum C."/>
            <person name="Birren B."/>
        </authorList>
    </citation>
    <scope>NUCLEOTIDE SEQUENCE [LARGE SCALE GENOMIC DNA]</scope>
    <source>
        <strain evidence="2 4">ATCC 14025</strain>
    </source>
</reference>